<feature type="signal peptide" evidence="1">
    <location>
        <begin position="1"/>
        <end position="30"/>
    </location>
</feature>
<sequence length="368" mass="38893">MRIPVAPVVRRVLVCLLSCATLSAVPPAAAAPRDEERPRIPFVQRYHAVQHGGLARAANSAVTCRRSTADGGTAQDPCVSARLGRGAAANHQYEMSYADVDDDPNTFNSTRGELVLPQGARVTYARLYWGGNLRVGEQKPPKDSGRVLIAEPGGAYKEVLADSPVGHRTANGADAFHATADVTRLVRDSGPGMYTVAQVNVAMGRTAVGAWGGWTLVVAYARGDAPLRHLSLWDGFETLAEGRRSFRLDTGPMRVPTGGSGRLGTVVYDGDRGLAGDSVAFEPHPGRTEPLTGSATTPGDAFDSTVADSGGPPTRRLPAHRNTLGYDSDVIDLSPALRRGASDTAVRLGAARDYLWLGAVFVEADARV</sequence>
<comment type="caution">
    <text evidence="2">The sequence shown here is derived from an EMBL/GenBank/DDBJ whole genome shotgun (WGS) entry which is preliminary data.</text>
</comment>
<reference evidence="2 3" key="1">
    <citation type="submission" date="2020-04" db="EMBL/GenBank/DDBJ databases">
        <title>MicrobeNet Type strains.</title>
        <authorList>
            <person name="Nicholson A.C."/>
        </authorList>
    </citation>
    <scope>NUCLEOTIDE SEQUENCE [LARGE SCALE GENOMIC DNA]</scope>
    <source>
        <strain evidence="2 3">DSM 40738</strain>
    </source>
</reference>
<accession>A0AA44IF70</accession>
<name>A0AA44IF70_STRE0</name>
<evidence type="ECO:0000256" key="1">
    <source>
        <dbReference type="SAM" id="SignalP"/>
    </source>
</evidence>
<dbReference type="EMBL" id="JAAXOU010000387">
    <property type="protein sequence ID" value="NKY16509.1"/>
    <property type="molecule type" value="Genomic_DNA"/>
</dbReference>
<evidence type="ECO:0000313" key="3">
    <source>
        <dbReference type="Proteomes" id="UP000570003"/>
    </source>
</evidence>
<protein>
    <submittedName>
        <fullName evidence="2">DUF3344 domain-containing protein</fullName>
    </submittedName>
</protein>
<dbReference type="RefSeq" id="WP_168440722.1">
    <property type="nucleotide sequence ID" value="NZ_JAAXOU010000387.1"/>
</dbReference>
<dbReference type="AlphaFoldDB" id="A0AA44IF70"/>
<keyword evidence="1" id="KW-0732">Signal</keyword>
<gene>
    <name evidence="2" type="ORF">HGA06_20995</name>
</gene>
<dbReference type="Proteomes" id="UP000570003">
    <property type="component" value="Unassembled WGS sequence"/>
</dbReference>
<proteinExistence type="predicted"/>
<organism evidence="2 3">
    <name type="scientific">Streptomyces somaliensis (strain ATCC 33201 / DSM 40738 / JCM 12659 / KCTC 9044 / NCTC 11332 / NRRL B-12077 / IP 733)</name>
    <dbReference type="NCBI Taxonomy" id="1134445"/>
    <lineage>
        <taxon>Bacteria</taxon>
        <taxon>Bacillati</taxon>
        <taxon>Actinomycetota</taxon>
        <taxon>Actinomycetes</taxon>
        <taxon>Kitasatosporales</taxon>
        <taxon>Streptomycetaceae</taxon>
        <taxon>Streptomyces</taxon>
    </lineage>
</organism>
<keyword evidence="3" id="KW-1185">Reference proteome</keyword>
<evidence type="ECO:0000313" key="2">
    <source>
        <dbReference type="EMBL" id="NKY16509.1"/>
    </source>
</evidence>
<feature type="chain" id="PRO_5041353336" evidence="1">
    <location>
        <begin position="31"/>
        <end position="368"/>
    </location>
</feature>